<gene>
    <name evidence="2" type="ORF">UU56_C0003G0069</name>
</gene>
<evidence type="ECO:0000313" key="3">
    <source>
        <dbReference type="Proteomes" id="UP000034493"/>
    </source>
</evidence>
<keyword evidence="1" id="KW-1133">Transmembrane helix</keyword>
<reference evidence="2 3" key="1">
    <citation type="journal article" date="2015" name="Nature">
        <title>rRNA introns, odd ribosomes, and small enigmatic genomes across a large radiation of phyla.</title>
        <authorList>
            <person name="Brown C.T."/>
            <person name="Hug L.A."/>
            <person name="Thomas B.C."/>
            <person name="Sharon I."/>
            <person name="Castelle C.J."/>
            <person name="Singh A."/>
            <person name="Wilkins M.J."/>
            <person name="Williams K.H."/>
            <person name="Banfield J.F."/>
        </authorList>
    </citation>
    <scope>NUCLEOTIDE SEQUENCE [LARGE SCALE GENOMIC DNA]</scope>
</reference>
<comment type="caution">
    <text evidence="2">The sequence shown here is derived from an EMBL/GenBank/DDBJ whole genome shotgun (WGS) entry which is preliminary data.</text>
</comment>
<evidence type="ECO:0000313" key="2">
    <source>
        <dbReference type="EMBL" id="KKS04781.1"/>
    </source>
</evidence>
<protein>
    <submittedName>
        <fullName evidence="2">Uncharacterized protein</fullName>
    </submittedName>
</protein>
<evidence type="ECO:0000256" key="1">
    <source>
        <dbReference type="SAM" id="Phobius"/>
    </source>
</evidence>
<dbReference type="EMBL" id="LCBC01000003">
    <property type="protein sequence ID" value="KKS04781.1"/>
    <property type="molecule type" value="Genomic_DNA"/>
</dbReference>
<dbReference type="Proteomes" id="UP000034493">
    <property type="component" value="Unassembled WGS sequence"/>
</dbReference>
<dbReference type="AlphaFoldDB" id="A0A0G0Y5Q3"/>
<proteinExistence type="predicted"/>
<name>A0A0G0Y5Q3_9BACT</name>
<keyword evidence="1" id="KW-0812">Transmembrane</keyword>
<accession>A0A0G0Y5Q3</accession>
<keyword evidence="1" id="KW-0472">Membrane</keyword>
<organism evidence="2 3">
    <name type="scientific">Candidatus Curtissbacteria bacterium GW2011_GWA2_41_24</name>
    <dbReference type="NCBI Taxonomy" id="1618411"/>
    <lineage>
        <taxon>Bacteria</taxon>
        <taxon>Candidatus Curtissiibacteriota</taxon>
    </lineage>
</organism>
<sequence length="174" mass="19153">MKKKVINKLFKDRVLILSIIVNMLLFAGVGTVYVDSQKTKKLISDQQTKIAELSVSPSPSPVPTTTPLPTPIMYSGPSEKALGIAAGLVVRDPEDDLKNTKKSFGDENMTNAQLINKMALAFDKDPAKMAQGEAMLNQWIAEDSRPNIKVQPAPNTSQSCRSYFIGDTMYTHCY</sequence>
<feature type="transmembrane region" description="Helical" evidence="1">
    <location>
        <begin position="12"/>
        <end position="34"/>
    </location>
</feature>